<keyword evidence="1" id="KW-0472">Membrane</keyword>
<organism evidence="3 4">
    <name type="scientific">Chitinophaga horti</name>
    <dbReference type="NCBI Taxonomy" id="2920382"/>
    <lineage>
        <taxon>Bacteria</taxon>
        <taxon>Pseudomonadati</taxon>
        <taxon>Bacteroidota</taxon>
        <taxon>Chitinophagia</taxon>
        <taxon>Chitinophagales</taxon>
        <taxon>Chitinophagaceae</taxon>
        <taxon>Chitinophaga</taxon>
    </lineage>
</organism>
<dbReference type="Pfam" id="PF06580">
    <property type="entry name" value="His_kinase"/>
    <property type="match status" value="1"/>
</dbReference>
<keyword evidence="4" id="KW-1185">Reference proteome</keyword>
<reference evidence="3" key="1">
    <citation type="submission" date="2022-10" db="EMBL/GenBank/DDBJ databases">
        <title>Chitinophaga sp. nov., isolated from soil.</title>
        <authorList>
            <person name="Jeon C.O."/>
        </authorList>
    </citation>
    <scope>NUCLEOTIDE SEQUENCE</scope>
    <source>
        <strain evidence="3">R8</strain>
    </source>
</reference>
<keyword evidence="3" id="KW-0808">Transferase</keyword>
<evidence type="ECO:0000256" key="1">
    <source>
        <dbReference type="SAM" id="Phobius"/>
    </source>
</evidence>
<dbReference type="Gene3D" id="3.30.565.10">
    <property type="entry name" value="Histidine kinase-like ATPase, C-terminal domain"/>
    <property type="match status" value="1"/>
</dbReference>
<protein>
    <submittedName>
        <fullName evidence="3">Histidine kinase</fullName>
    </submittedName>
</protein>
<dbReference type="RefSeq" id="WP_264283191.1">
    <property type="nucleotide sequence ID" value="NZ_CP107006.1"/>
</dbReference>
<evidence type="ECO:0000259" key="2">
    <source>
        <dbReference type="Pfam" id="PF06580"/>
    </source>
</evidence>
<dbReference type="SUPFAM" id="SSF55874">
    <property type="entry name" value="ATPase domain of HSP90 chaperone/DNA topoisomerase II/histidine kinase"/>
    <property type="match status" value="1"/>
</dbReference>
<feature type="transmembrane region" description="Helical" evidence="1">
    <location>
        <begin position="74"/>
        <end position="96"/>
    </location>
</feature>
<keyword evidence="1" id="KW-0812">Transmembrane</keyword>
<keyword evidence="3" id="KW-0418">Kinase</keyword>
<dbReference type="PANTHER" id="PTHR34220">
    <property type="entry name" value="SENSOR HISTIDINE KINASE YPDA"/>
    <property type="match status" value="1"/>
</dbReference>
<evidence type="ECO:0000313" key="4">
    <source>
        <dbReference type="Proteomes" id="UP001162741"/>
    </source>
</evidence>
<feature type="transmembrane region" description="Helical" evidence="1">
    <location>
        <begin position="116"/>
        <end position="140"/>
    </location>
</feature>
<feature type="transmembrane region" description="Helical" evidence="1">
    <location>
        <begin position="39"/>
        <end position="62"/>
    </location>
</feature>
<name>A0ABY6J713_9BACT</name>
<dbReference type="EMBL" id="CP107006">
    <property type="protein sequence ID" value="UYQ95460.1"/>
    <property type="molecule type" value="Genomic_DNA"/>
</dbReference>
<dbReference type="PANTHER" id="PTHR34220:SF7">
    <property type="entry name" value="SENSOR HISTIDINE KINASE YPDA"/>
    <property type="match status" value="1"/>
</dbReference>
<feature type="domain" description="Signal transduction histidine kinase internal region" evidence="2">
    <location>
        <begin position="160"/>
        <end position="238"/>
    </location>
</feature>
<evidence type="ECO:0000313" key="3">
    <source>
        <dbReference type="EMBL" id="UYQ95460.1"/>
    </source>
</evidence>
<dbReference type="GO" id="GO:0016301">
    <property type="term" value="F:kinase activity"/>
    <property type="evidence" value="ECO:0007669"/>
    <property type="project" value="UniProtKB-KW"/>
</dbReference>
<keyword evidence="1" id="KW-1133">Transmembrane helix</keyword>
<accession>A0ABY6J713</accession>
<proteinExistence type="predicted"/>
<dbReference type="InterPro" id="IPR010559">
    <property type="entry name" value="Sig_transdc_His_kin_internal"/>
</dbReference>
<dbReference type="InterPro" id="IPR036890">
    <property type="entry name" value="HATPase_C_sf"/>
</dbReference>
<gene>
    <name evidence="3" type="ORF">MKQ68_10150</name>
</gene>
<dbReference type="Proteomes" id="UP001162741">
    <property type="component" value="Chromosome"/>
</dbReference>
<dbReference type="InterPro" id="IPR050640">
    <property type="entry name" value="Bact_2-comp_sensor_kinase"/>
</dbReference>
<sequence>MRRKVSTFLVLLTVWMLLQYTMGLLNMNLPITQLKLLHLHIQQGLFGLLHFFIFYTAIQWPFRRYLQNRHLPGLALRLLLLHIAATLIKYGLSVTFLNEEVMRMGFRNGLPVYRTFSNYAISCTWTHAWIFCAALAYVLFRSWLDADKRRLQLLHQKEEAEMGLLKTQLNVHFLMNSLNSLYSLALVRSPQAVTATRTLSHLLQYMTDQPPAAAYRGKLEDELQYLRDFIAMHRLRTGCDSCVQLDVTGDVSSFHIAPLLLVPFVENAFKHGVTNQPEKPIRITITCQDTLFTFSVHNFNMPKRKDKTGGIGLENVRRRLELVYPGQYQLDIAASEQAYQVTLQINW</sequence>